<dbReference type="SMART" id="SM01144">
    <property type="entry name" value="DTW"/>
    <property type="match status" value="1"/>
</dbReference>
<keyword evidence="4" id="KW-0819">tRNA processing</keyword>
<name>E4X8U4_OIKDI</name>
<dbReference type="Pfam" id="PF03942">
    <property type="entry name" value="DTW"/>
    <property type="match status" value="1"/>
</dbReference>
<dbReference type="AlphaFoldDB" id="E4X8U4"/>
<sequence>MSSELLAYASYILRYNYYHPNEIKRPLRTMPLLEAALDDCHIIRCRRVYSLERPDLKSLLKDKQPFLLFPSEDAVTCDNLPNNAALIAIDGTWRQARNILFTSTGLSQLPKCRVDLSKNKFKNQYIIRTQPEEGFVSTLEAISAALAESEKDSSLYEILTAPLRALCAIQLEHGAQQHHSKQELLAKGIWDGDRPSKNRNKLNRERLLIERYNKLQLESAQANEHNKKKSLR</sequence>
<evidence type="ECO:0000259" key="7">
    <source>
        <dbReference type="SMART" id="SM01144"/>
    </source>
</evidence>
<dbReference type="EMBL" id="FN653030">
    <property type="protein sequence ID" value="CBY19154.1"/>
    <property type="molecule type" value="Genomic_DNA"/>
</dbReference>
<dbReference type="PANTHER" id="PTHR21392:SF0">
    <property type="entry name" value="TRNA-URIDINE AMINOCARBOXYPROPYLTRANSFERASE 2"/>
    <property type="match status" value="1"/>
</dbReference>
<keyword evidence="3" id="KW-0949">S-adenosyl-L-methionine</keyword>
<dbReference type="InterPro" id="IPR005636">
    <property type="entry name" value="DTW"/>
</dbReference>
<evidence type="ECO:0000256" key="5">
    <source>
        <dbReference type="ARBA" id="ARBA00034489"/>
    </source>
</evidence>
<evidence type="ECO:0000256" key="4">
    <source>
        <dbReference type="ARBA" id="ARBA00022694"/>
    </source>
</evidence>
<feature type="domain" description="DTW" evidence="7">
    <location>
        <begin position="1"/>
        <end position="175"/>
    </location>
</feature>
<evidence type="ECO:0000256" key="2">
    <source>
        <dbReference type="ARBA" id="ARBA00022679"/>
    </source>
</evidence>
<evidence type="ECO:0000313" key="8">
    <source>
        <dbReference type="EMBL" id="CBY19154.1"/>
    </source>
</evidence>
<dbReference type="EC" id="2.5.1.25" evidence="1"/>
<keyword evidence="2" id="KW-0808">Transferase</keyword>
<dbReference type="OrthoDB" id="408541at2759"/>
<evidence type="ECO:0000256" key="6">
    <source>
        <dbReference type="ARBA" id="ARBA00048718"/>
    </source>
</evidence>
<reference evidence="8" key="1">
    <citation type="journal article" date="2010" name="Science">
        <title>Plasticity of animal genome architecture unmasked by rapid evolution of a pelagic tunicate.</title>
        <authorList>
            <person name="Denoeud F."/>
            <person name="Henriet S."/>
            <person name="Mungpakdee S."/>
            <person name="Aury J.M."/>
            <person name="Da Silva C."/>
            <person name="Brinkmann H."/>
            <person name="Mikhaleva J."/>
            <person name="Olsen L.C."/>
            <person name="Jubin C."/>
            <person name="Canestro C."/>
            <person name="Bouquet J.M."/>
            <person name="Danks G."/>
            <person name="Poulain J."/>
            <person name="Campsteijn C."/>
            <person name="Adamski M."/>
            <person name="Cross I."/>
            <person name="Yadetie F."/>
            <person name="Muffato M."/>
            <person name="Louis A."/>
            <person name="Butcher S."/>
            <person name="Tsagkogeorga G."/>
            <person name="Konrad A."/>
            <person name="Singh S."/>
            <person name="Jensen M.F."/>
            <person name="Cong E.H."/>
            <person name="Eikeseth-Otteraa H."/>
            <person name="Noel B."/>
            <person name="Anthouard V."/>
            <person name="Porcel B.M."/>
            <person name="Kachouri-Lafond R."/>
            <person name="Nishino A."/>
            <person name="Ugolini M."/>
            <person name="Chourrout P."/>
            <person name="Nishida H."/>
            <person name="Aasland R."/>
            <person name="Huzurbazar S."/>
            <person name="Westhof E."/>
            <person name="Delsuc F."/>
            <person name="Lehrach H."/>
            <person name="Reinhardt R."/>
            <person name="Weissenbach J."/>
            <person name="Roy S.W."/>
            <person name="Artiguenave F."/>
            <person name="Postlethwait J.H."/>
            <person name="Manak J.R."/>
            <person name="Thompson E.M."/>
            <person name="Jaillon O."/>
            <person name="Du Pasquier L."/>
            <person name="Boudinot P."/>
            <person name="Liberles D.A."/>
            <person name="Volff J.N."/>
            <person name="Philippe H."/>
            <person name="Lenhard B."/>
            <person name="Roest Crollius H."/>
            <person name="Wincker P."/>
            <person name="Chourrout D."/>
        </authorList>
    </citation>
    <scope>NUCLEOTIDE SEQUENCE [LARGE SCALE GENOMIC DNA]</scope>
</reference>
<comment type="catalytic activity">
    <reaction evidence="6">
        <text>a uridine in tRNA + S-adenosyl-L-methionine = a 3-[(3S)-3-amino-3-carboxypropyl]uridine in tRNA + S-methyl-5'-thioadenosine + H(+)</text>
        <dbReference type="Rhea" id="RHEA:62432"/>
        <dbReference type="Rhea" id="RHEA-COMP:13339"/>
        <dbReference type="Rhea" id="RHEA-COMP:16092"/>
        <dbReference type="ChEBI" id="CHEBI:15378"/>
        <dbReference type="ChEBI" id="CHEBI:17509"/>
        <dbReference type="ChEBI" id="CHEBI:59789"/>
        <dbReference type="ChEBI" id="CHEBI:65315"/>
        <dbReference type="ChEBI" id="CHEBI:82930"/>
        <dbReference type="EC" id="2.5.1.25"/>
    </reaction>
</comment>
<organism evidence="8">
    <name type="scientific">Oikopleura dioica</name>
    <name type="common">Tunicate</name>
    <dbReference type="NCBI Taxonomy" id="34765"/>
    <lineage>
        <taxon>Eukaryota</taxon>
        <taxon>Metazoa</taxon>
        <taxon>Chordata</taxon>
        <taxon>Tunicata</taxon>
        <taxon>Appendicularia</taxon>
        <taxon>Copelata</taxon>
        <taxon>Oikopleuridae</taxon>
        <taxon>Oikopleura</taxon>
    </lineage>
</organism>
<evidence type="ECO:0000256" key="1">
    <source>
        <dbReference type="ARBA" id="ARBA00012386"/>
    </source>
</evidence>
<dbReference type="InterPro" id="IPR039262">
    <property type="entry name" value="DTWD2/TAPT"/>
</dbReference>
<dbReference type="InParanoid" id="E4X8U4"/>
<accession>E4X8U4</accession>
<dbReference type="PANTHER" id="PTHR21392">
    <property type="entry name" value="TRNA-URIDINE AMINOCARBOXYPROPYLTRANSFERASE 2"/>
    <property type="match status" value="1"/>
</dbReference>
<comment type="similarity">
    <text evidence="5">Belongs to the TDD superfamily. DTWD2 family.</text>
</comment>
<evidence type="ECO:0000256" key="3">
    <source>
        <dbReference type="ARBA" id="ARBA00022691"/>
    </source>
</evidence>
<protein>
    <recommendedName>
        <fullName evidence="1">tRNA-uridine aminocarboxypropyltransferase</fullName>
        <ecNumber evidence="1">2.5.1.25</ecNumber>
    </recommendedName>
</protein>
<evidence type="ECO:0000313" key="9">
    <source>
        <dbReference type="Proteomes" id="UP000001307"/>
    </source>
</evidence>
<dbReference type="GO" id="GO:0008033">
    <property type="term" value="P:tRNA processing"/>
    <property type="evidence" value="ECO:0007669"/>
    <property type="project" value="UniProtKB-KW"/>
</dbReference>
<proteinExistence type="inferred from homology"/>
<gene>
    <name evidence="8" type="ORF">GSOID_T00004577001</name>
</gene>
<dbReference type="GO" id="GO:0016432">
    <property type="term" value="F:tRNA-uridine aminocarboxypropyltransferase activity"/>
    <property type="evidence" value="ECO:0007669"/>
    <property type="project" value="UniProtKB-EC"/>
</dbReference>
<dbReference type="Proteomes" id="UP000001307">
    <property type="component" value="Unassembled WGS sequence"/>
</dbReference>
<keyword evidence="9" id="KW-1185">Reference proteome</keyword>